<dbReference type="AlphaFoldDB" id="A0AA39T2R4"/>
<keyword evidence="2" id="KW-1185">Reference proteome</keyword>
<sequence>MKDSASSSSAANSQFSEVVCEEVVENLNGQISRTPPCLKEFNFEDLKTATNNFKPEALLGERGHVETLKSLVVHVAEPIIGVVDVGLVGEHDGAVPNMRGADGFESGLRLGND</sequence>
<evidence type="ECO:0000313" key="2">
    <source>
        <dbReference type="Proteomes" id="UP001168877"/>
    </source>
</evidence>
<dbReference type="Proteomes" id="UP001168877">
    <property type="component" value="Unassembled WGS sequence"/>
</dbReference>
<protein>
    <submittedName>
        <fullName evidence="1">Uncharacterized protein</fullName>
    </submittedName>
</protein>
<reference evidence="1" key="1">
    <citation type="journal article" date="2022" name="Plant J.">
        <title>Strategies of tolerance reflected in two North American maple genomes.</title>
        <authorList>
            <person name="McEvoy S.L."/>
            <person name="Sezen U.U."/>
            <person name="Trouern-Trend A."/>
            <person name="McMahon S.M."/>
            <person name="Schaberg P.G."/>
            <person name="Yang J."/>
            <person name="Wegrzyn J.L."/>
            <person name="Swenson N.G."/>
        </authorList>
    </citation>
    <scope>NUCLEOTIDE SEQUENCE</scope>
    <source>
        <strain evidence="1">NS2018</strain>
    </source>
</reference>
<reference evidence="1" key="2">
    <citation type="submission" date="2023-06" db="EMBL/GenBank/DDBJ databases">
        <authorList>
            <person name="Swenson N.G."/>
            <person name="Wegrzyn J.L."/>
            <person name="Mcevoy S.L."/>
        </authorList>
    </citation>
    <scope>NUCLEOTIDE SEQUENCE</scope>
    <source>
        <strain evidence="1">NS2018</strain>
        <tissue evidence="1">Leaf</tissue>
    </source>
</reference>
<organism evidence="1 2">
    <name type="scientific">Acer saccharum</name>
    <name type="common">Sugar maple</name>
    <dbReference type="NCBI Taxonomy" id="4024"/>
    <lineage>
        <taxon>Eukaryota</taxon>
        <taxon>Viridiplantae</taxon>
        <taxon>Streptophyta</taxon>
        <taxon>Embryophyta</taxon>
        <taxon>Tracheophyta</taxon>
        <taxon>Spermatophyta</taxon>
        <taxon>Magnoliopsida</taxon>
        <taxon>eudicotyledons</taxon>
        <taxon>Gunneridae</taxon>
        <taxon>Pentapetalae</taxon>
        <taxon>rosids</taxon>
        <taxon>malvids</taxon>
        <taxon>Sapindales</taxon>
        <taxon>Sapindaceae</taxon>
        <taxon>Hippocastanoideae</taxon>
        <taxon>Acereae</taxon>
        <taxon>Acer</taxon>
    </lineage>
</organism>
<comment type="caution">
    <text evidence="1">The sequence shown here is derived from an EMBL/GenBank/DDBJ whole genome shotgun (WGS) entry which is preliminary data.</text>
</comment>
<name>A0AA39T2R4_ACESA</name>
<proteinExistence type="predicted"/>
<dbReference type="EMBL" id="JAUESC010000002">
    <property type="protein sequence ID" value="KAK0603441.1"/>
    <property type="molecule type" value="Genomic_DNA"/>
</dbReference>
<gene>
    <name evidence="1" type="ORF">LWI29_004971</name>
</gene>
<evidence type="ECO:0000313" key="1">
    <source>
        <dbReference type="EMBL" id="KAK0603441.1"/>
    </source>
</evidence>
<accession>A0AA39T2R4</accession>